<dbReference type="Gene3D" id="2.60.120.560">
    <property type="entry name" value="Exo-inulinase, domain 1"/>
    <property type="match status" value="1"/>
</dbReference>
<dbReference type="RefSeq" id="WP_007911563.1">
    <property type="nucleotide sequence ID" value="NZ_ADVG01000002.1"/>
</dbReference>
<feature type="region of interest" description="Disordered" evidence="1">
    <location>
        <begin position="1"/>
        <end position="38"/>
    </location>
</feature>
<feature type="compositionally biased region" description="Polar residues" evidence="1">
    <location>
        <begin position="24"/>
        <end position="35"/>
    </location>
</feature>
<dbReference type="AlphaFoldDB" id="D6TM80"/>
<sequence length="360" mass="38659">MPHLSPGETPHQSENSRIAPAENQPGSTSPDTTTPAEFETLSPQEKLFAARLVELDLKRQRLLKAQQLQDRMRLLVFALATVLIVSGFGFIIYSTSVDYRHSTHAFATVQAQWTQNVVNTAQARSQGTANAINTVQANINATATAQDENQAQATTTIEDMTATATALEGILTDATKKNPDLNDSLSDRTGDGKWDIGGNSTTGCAFTSSGYHAFVAKRGYIQPCLSQAKTYADAVYSAQVTINTGNADHAGLLFRVDSTGNQYYFFSIGMDGTYSLDLYQESGQGQNLLNGRSSDITQGLGQSNQLVVLAQGTTFYLFANDTFLGGARDSTLKSGRLGVAVAQSGIPIDASFSNVKVWKL</sequence>
<comment type="caution">
    <text evidence="3">The sequence shown here is derived from an EMBL/GenBank/DDBJ whole genome shotgun (WGS) entry which is preliminary data.</text>
</comment>
<organism evidence="3 4">
    <name type="scientific">Ktedonobacter racemifer DSM 44963</name>
    <dbReference type="NCBI Taxonomy" id="485913"/>
    <lineage>
        <taxon>Bacteria</taxon>
        <taxon>Bacillati</taxon>
        <taxon>Chloroflexota</taxon>
        <taxon>Ktedonobacteria</taxon>
        <taxon>Ktedonobacterales</taxon>
        <taxon>Ktedonobacteraceae</taxon>
        <taxon>Ktedonobacter</taxon>
    </lineage>
</organism>
<gene>
    <name evidence="3" type="ORF">Krac_8196</name>
</gene>
<feature type="transmembrane region" description="Helical" evidence="2">
    <location>
        <begin position="74"/>
        <end position="93"/>
    </location>
</feature>
<dbReference type="EMBL" id="ADVG01000002">
    <property type="protein sequence ID" value="EFH86880.1"/>
    <property type="molecule type" value="Genomic_DNA"/>
</dbReference>
<dbReference type="OrthoDB" id="149291at2"/>
<evidence type="ECO:0000256" key="1">
    <source>
        <dbReference type="SAM" id="MobiDB-lite"/>
    </source>
</evidence>
<protein>
    <recommendedName>
        <fullName evidence="5">3-keto-disaccharide hydrolase domain-containing protein</fullName>
    </recommendedName>
</protein>
<keyword evidence="2" id="KW-0812">Transmembrane</keyword>
<keyword evidence="2" id="KW-0472">Membrane</keyword>
<keyword evidence="4" id="KW-1185">Reference proteome</keyword>
<dbReference type="InParanoid" id="D6TM80"/>
<reference evidence="3 4" key="1">
    <citation type="journal article" date="2011" name="Stand. Genomic Sci.">
        <title>Non-contiguous finished genome sequence and contextual data of the filamentous soil bacterium Ktedonobacter racemifer type strain (SOSP1-21).</title>
        <authorList>
            <person name="Chang Y.J."/>
            <person name="Land M."/>
            <person name="Hauser L."/>
            <person name="Chertkov O."/>
            <person name="Del Rio T.G."/>
            <person name="Nolan M."/>
            <person name="Copeland A."/>
            <person name="Tice H."/>
            <person name="Cheng J.F."/>
            <person name="Lucas S."/>
            <person name="Han C."/>
            <person name="Goodwin L."/>
            <person name="Pitluck S."/>
            <person name="Ivanova N."/>
            <person name="Ovchinikova G."/>
            <person name="Pati A."/>
            <person name="Chen A."/>
            <person name="Palaniappan K."/>
            <person name="Mavromatis K."/>
            <person name="Liolios K."/>
            <person name="Brettin T."/>
            <person name="Fiebig A."/>
            <person name="Rohde M."/>
            <person name="Abt B."/>
            <person name="Goker M."/>
            <person name="Detter J.C."/>
            <person name="Woyke T."/>
            <person name="Bristow J."/>
            <person name="Eisen J.A."/>
            <person name="Markowitz V."/>
            <person name="Hugenholtz P."/>
            <person name="Kyrpides N.C."/>
            <person name="Klenk H.P."/>
            <person name="Lapidus A."/>
        </authorList>
    </citation>
    <scope>NUCLEOTIDE SEQUENCE [LARGE SCALE GENOMIC DNA]</scope>
    <source>
        <strain evidence="4">DSM 44963</strain>
    </source>
</reference>
<name>D6TM80_KTERA</name>
<accession>D6TM80</accession>
<evidence type="ECO:0000313" key="4">
    <source>
        <dbReference type="Proteomes" id="UP000004508"/>
    </source>
</evidence>
<evidence type="ECO:0000313" key="3">
    <source>
        <dbReference type="EMBL" id="EFH86880.1"/>
    </source>
</evidence>
<dbReference type="Proteomes" id="UP000004508">
    <property type="component" value="Unassembled WGS sequence"/>
</dbReference>
<evidence type="ECO:0008006" key="5">
    <source>
        <dbReference type="Google" id="ProtNLM"/>
    </source>
</evidence>
<proteinExistence type="predicted"/>
<keyword evidence="2" id="KW-1133">Transmembrane helix</keyword>
<evidence type="ECO:0000256" key="2">
    <source>
        <dbReference type="SAM" id="Phobius"/>
    </source>
</evidence>